<name>A0A8H6RET3_9PEZI</name>
<dbReference type="InterPro" id="IPR011701">
    <property type="entry name" value="MFS"/>
</dbReference>
<dbReference type="PANTHER" id="PTHR11360">
    <property type="entry name" value="MONOCARBOXYLATE TRANSPORTER"/>
    <property type="match status" value="1"/>
</dbReference>
<comment type="similarity">
    <text evidence="2">Belongs to the major facilitator superfamily. Monocarboxylate porter (TC 2.A.1.13) family.</text>
</comment>
<protein>
    <submittedName>
        <fullName evidence="4">MFS transporter asaE</fullName>
    </submittedName>
</protein>
<feature type="transmembrane region" description="Helical" evidence="3">
    <location>
        <begin position="365"/>
        <end position="388"/>
    </location>
</feature>
<dbReference type="Gene3D" id="1.20.1250.20">
    <property type="entry name" value="MFS general substrate transporter like domains"/>
    <property type="match status" value="2"/>
</dbReference>
<accession>A0A8H6RET3</accession>
<feature type="transmembrane region" description="Helical" evidence="3">
    <location>
        <begin position="309"/>
        <end position="329"/>
    </location>
</feature>
<comment type="subcellular location">
    <subcellularLocation>
        <location evidence="1">Membrane</location>
        <topology evidence="1">Multi-pass membrane protein</topology>
    </subcellularLocation>
</comment>
<dbReference type="GO" id="GO:0016020">
    <property type="term" value="C:membrane"/>
    <property type="evidence" value="ECO:0007669"/>
    <property type="project" value="UniProtKB-SubCell"/>
</dbReference>
<feature type="transmembrane region" description="Helical" evidence="3">
    <location>
        <begin position="341"/>
        <end position="359"/>
    </location>
</feature>
<feature type="transmembrane region" description="Helical" evidence="3">
    <location>
        <begin position="163"/>
        <end position="185"/>
    </location>
</feature>
<evidence type="ECO:0000256" key="1">
    <source>
        <dbReference type="ARBA" id="ARBA00004141"/>
    </source>
</evidence>
<dbReference type="Pfam" id="PF07690">
    <property type="entry name" value="MFS_1"/>
    <property type="match status" value="1"/>
</dbReference>
<evidence type="ECO:0000256" key="2">
    <source>
        <dbReference type="ARBA" id="ARBA00006727"/>
    </source>
</evidence>
<feature type="transmembrane region" description="Helical" evidence="3">
    <location>
        <begin position="230"/>
        <end position="247"/>
    </location>
</feature>
<feature type="transmembrane region" description="Helical" evidence="3">
    <location>
        <begin position="63"/>
        <end position="86"/>
    </location>
</feature>
<feature type="transmembrane region" description="Helical" evidence="3">
    <location>
        <begin position="448"/>
        <end position="468"/>
    </location>
</feature>
<sequence>MTLYYNRTKGVMSMAYAQQEGTRHTSFAMEDTDNGSRARSHVIVVEDAPETQQAAARQARKQAYLALTGSALLQLPIWGFAMTFGVFQEYLARTNTPRGSASSSGIIGNVQNGVMYLMMPMLFTLLDRGRWSVFRRSVAITGILLSTISFLLSSFSTQLWHSIILQGVLAALGNTMLYSPTTLYLDEHFKAGRATAYGAILSSKNIVGTACPLIFSALLDSIGFRWTLRIWSLIVLITGLAGIGVMPKQSSTSAVRRSPQKVPWSFLKHKTFYIYSIANAIFSAGYGIPQTYLSSYARDTLHLSTISSALMITLFNIPGIISCVGFGLMSDKAGISATANTLISAAGTSLTALLLWGLASNRIEAVLILFAICCGFFAGGYSSTWGGWIKEFEKEAAENNEALNTGMLYGMFNGARGIGYVVSGLAGVELLRAGPVQDSRRWGYGTEYGSLILFTGLSAIVGGWSVVFRGWSKARRCWTMLH</sequence>
<dbReference type="InterPro" id="IPR036259">
    <property type="entry name" value="MFS_trans_sf"/>
</dbReference>
<gene>
    <name evidence="4" type="ORF">HII31_09594</name>
</gene>
<feature type="transmembrane region" description="Helical" evidence="3">
    <location>
        <begin position="272"/>
        <end position="289"/>
    </location>
</feature>
<keyword evidence="3" id="KW-0472">Membrane</keyword>
<dbReference type="Proteomes" id="UP000660729">
    <property type="component" value="Unassembled WGS sequence"/>
</dbReference>
<dbReference type="AlphaFoldDB" id="A0A8H6RET3"/>
<feature type="transmembrane region" description="Helical" evidence="3">
    <location>
        <begin position="206"/>
        <end position="224"/>
    </location>
</feature>
<reference evidence="4" key="1">
    <citation type="submission" date="2020-04" db="EMBL/GenBank/DDBJ databases">
        <title>Draft genome resource of the tomato pathogen Pseudocercospora fuligena.</title>
        <authorList>
            <person name="Zaccaron A."/>
        </authorList>
    </citation>
    <scope>NUCLEOTIDE SEQUENCE</scope>
    <source>
        <strain evidence="4">PF001</strain>
    </source>
</reference>
<feature type="transmembrane region" description="Helical" evidence="3">
    <location>
        <begin position="106"/>
        <end position="126"/>
    </location>
</feature>
<evidence type="ECO:0000256" key="3">
    <source>
        <dbReference type="SAM" id="Phobius"/>
    </source>
</evidence>
<feature type="transmembrane region" description="Helical" evidence="3">
    <location>
        <begin position="138"/>
        <end position="157"/>
    </location>
</feature>
<evidence type="ECO:0000313" key="4">
    <source>
        <dbReference type="EMBL" id="KAF7189172.1"/>
    </source>
</evidence>
<feature type="transmembrane region" description="Helical" evidence="3">
    <location>
        <begin position="408"/>
        <end position="428"/>
    </location>
</feature>
<keyword evidence="3" id="KW-0812">Transmembrane</keyword>
<dbReference type="EMBL" id="JABCIY010000194">
    <property type="protein sequence ID" value="KAF7189172.1"/>
    <property type="molecule type" value="Genomic_DNA"/>
</dbReference>
<evidence type="ECO:0000313" key="5">
    <source>
        <dbReference type="Proteomes" id="UP000660729"/>
    </source>
</evidence>
<keyword evidence="3" id="KW-1133">Transmembrane helix</keyword>
<organism evidence="4 5">
    <name type="scientific">Pseudocercospora fuligena</name>
    <dbReference type="NCBI Taxonomy" id="685502"/>
    <lineage>
        <taxon>Eukaryota</taxon>
        <taxon>Fungi</taxon>
        <taxon>Dikarya</taxon>
        <taxon>Ascomycota</taxon>
        <taxon>Pezizomycotina</taxon>
        <taxon>Dothideomycetes</taxon>
        <taxon>Dothideomycetidae</taxon>
        <taxon>Mycosphaerellales</taxon>
        <taxon>Mycosphaerellaceae</taxon>
        <taxon>Pseudocercospora</taxon>
    </lineage>
</organism>
<dbReference type="InterPro" id="IPR050327">
    <property type="entry name" value="Proton-linked_MCT"/>
</dbReference>
<dbReference type="SUPFAM" id="SSF103473">
    <property type="entry name" value="MFS general substrate transporter"/>
    <property type="match status" value="1"/>
</dbReference>
<dbReference type="GO" id="GO:0022857">
    <property type="term" value="F:transmembrane transporter activity"/>
    <property type="evidence" value="ECO:0007669"/>
    <property type="project" value="InterPro"/>
</dbReference>
<proteinExistence type="inferred from homology"/>
<keyword evidence="5" id="KW-1185">Reference proteome</keyword>
<dbReference type="PANTHER" id="PTHR11360:SF156">
    <property type="entry name" value="MONOCARBOXYLATE TRANSPORTER, PUTATIVE (AFU_ORTHOLOGUE AFUA_4G14260)-RELATED"/>
    <property type="match status" value="1"/>
</dbReference>
<dbReference type="OrthoDB" id="2213137at2759"/>
<comment type="caution">
    <text evidence="4">The sequence shown here is derived from an EMBL/GenBank/DDBJ whole genome shotgun (WGS) entry which is preliminary data.</text>
</comment>